<protein>
    <submittedName>
        <fullName evidence="1">Uncharacterized protein</fullName>
    </submittedName>
</protein>
<reference evidence="1" key="1">
    <citation type="submission" date="2014-09" db="EMBL/GenBank/DDBJ databases">
        <authorList>
            <person name="Magalhaes I.L.F."/>
            <person name="Oliveira U."/>
            <person name="Santos F.R."/>
            <person name="Vidigal T.H.D.A."/>
            <person name="Brescovit A.D."/>
            <person name="Santos A.J."/>
        </authorList>
    </citation>
    <scope>NUCLEOTIDE SEQUENCE</scope>
    <source>
        <tissue evidence="1">Shoot tissue taken approximately 20 cm above the soil surface</tissue>
    </source>
</reference>
<proteinExistence type="predicted"/>
<organism evidence="1">
    <name type="scientific">Arundo donax</name>
    <name type="common">Giant reed</name>
    <name type="synonym">Donax arundinaceus</name>
    <dbReference type="NCBI Taxonomy" id="35708"/>
    <lineage>
        <taxon>Eukaryota</taxon>
        <taxon>Viridiplantae</taxon>
        <taxon>Streptophyta</taxon>
        <taxon>Embryophyta</taxon>
        <taxon>Tracheophyta</taxon>
        <taxon>Spermatophyta</taxon>
        <taxon>Magnoliopsida</taxon>
        <taxon>Liliopsida</taxon>
        <taxon>Poales</taxon>
        <taxon>Poaceae</taxon>
        <taxon>PACMAD clade</taxon>
        <taxon>Arundinoideae</taxon>
        <taxon>Arundineae</taxon>
        <taxon>Arundo</taxon>
    </lineage>
</organism>
<reference evidence="1" key="2">
    <citation type="journal article" date="2015" name="Data Brief">
        <title>Shoot transcriptome of the giant reed, Arundo donax.</title>
        <authorList>
            <person name="Barrero R.A."/>
            <person name="Guerrero F.D."/>
            <person name="Moolhuijzen P."/>
            <person name="Goolsby J.A."/>
            <person name="Tidwell J."/>
            <person name="Bellgard S.E."/>
            <person name="Bellgard M.I."/>
        </authorList>
    </citation>
    <scope>NUCLEOTIDE SEQUENCE</scope>
    <source>
        <tissue evidence="1">Shoot tissue taken approximately 20 cm above the soil surface</tissue>
    </source>
</reference>
<dbReference type="AlphaFoldDB" id="A0A0A9F842"/>
<evidence type="ECO:0000313" key="1">
    <source>
        <dbReference type="EMBL" id="JAE07389.1"/>
    </source>
</evidence>
<sequence length="21" mass="2466">MYLEECSSTYTGNRIDVLNEK</sequence>
<accession>A0A0A9F842</accession>
<name>A0A0A9F842_ARUDO</name>
<dbReference type="EMBL" id="GBRH01190507">
    <property type="protein sequence ID" value="JAE07389.1"/>
    <property type="molecule type" value="Transcribed_RNA"/>
</dbReference>